<dbReference type="AlphaFoldDB" id="A0A4R1HHB6"/>
<keyword evidence="2" id="KW-0503">Monooxygenase</keyword>
<protein>
    <submittedName>
        <fullName evidence="3">Cytochrome P450</fullName>
    </submittedName>
</protein>
<comment type="similarity">
    <text evidence="1 2">Belongs to the cytochrome P450 family.</text>
</comment>
<keyword evidence="2" id="KW-0560">Oxidoreductase</keyword>
<evidence type="ECO:0000313" key="3">
    <source>
        <dbReference type="EMBL" id="TCK21128.1"/>
    </source>
</evidence>
<dbReference type="PANTHER" id="PTHR46696:SF1">
    <property type="entry name" value="CYTOCHROME P450 YJIB-RELATED"/>
    <property type="match status" value="1"/>
</dbReference>
<proteinExistence type="inferred from homology"/>
<keyword evidence="2" id="KW-0349">Heme</keyword>
<evidence type="ECO:0000313" key="4">
    <source>
        <dbReference type="Proteomes" id="UP000295560"/>
    </source>
</evidence>
<keyword evidence="2" id="KW-0479">Metal-binding</keyword>
<reference evidence="3 4" key="1">
    <citation type="submission" date="2019-03" db="EMBL/GenBank/DDBJ databases">
        <title>Sequencing the genomes of 1000 actinobacteria strains.</title>
        <authorList>
            <person name="Klenk H.-P."/>
        </authorList>
    </citation>
    <scope>NUCLEOTIDE SEQUENCE [LARGE SCALE GENOMIC DNA]</scope>
    <source>
        <strain evidence="3 4">DSM 44969</strain>
    </source>
</reference>
<organism evidence="3 4">
    <name type="scientific">Pseudonocardia endophytica</name>
    <dbReference type="NCBI Taxonomy" id="401976"/>
    <lineage>
        <taxon>Bacteria</taxon>
        <taxon>Bacillati</taxon>
        <taxon>Actinomycetota</taxon>
        <taxon>Actinomycetes</taxon>
        <taxon>Pseudonocardiales</taxon>
        <taxon>Pseudonocardiaceae</taxon>
        <taxon>Pseudonocardia</taxon>
    </lineage>
</organism>
<dbReference type="PROSITE" id="PS00086">
    <property type="entry name" value="CYTOCHROME_P450"/>
    <property type="match status" value="1"/>
</dbReference>
<dbReference type="Proteomes" id="UP000295560">
    <property type="component" value="Unassembled WGS sequence"/>
</dbReference>
<dbReference type="PANTHER" id="PTHR46696">
    <property type="entry name" value="P450, PUTATIVE (EUROFUNG)-RELATED"/>
    <property type="match status" value="1"/>
</dbReference>
<evidence type="ECO:0000256" key="1">
    <source>
        <dbReference type="ARBA" id="ARBA00010617"/>
    </source>
</evidence>
<dbReference type="InterPro" id="IPR017972">
    <property type="entry name" value="Cyt_P450_CS"/>
</dbReference>
<keyword evidence="2" id="KW-0408">Iron</keyword>
<dbReference type="PRINTS" id="PR00385">
    <property type="entry name" value="P450"/>
</dbReference>
<name>A0A4R1HHB6_PSEEN</name>
<dbReference type="InterPro" id="IPR001128">
    <property type="entry name" value="Cyt_P450"/>
</dbReference>
<dbReference type="GO" id="GO:0004497">
    <property type="term" value="F:monooxygenase activity"/>
    <property type="evidence" value="ECO:0007669"/>
    <property type="project" value="UniProtKB-KW"/>
</dbReference>
<keyword evidence="4" id="KW-1185">Reference proteome</keyword>
<dbReference type="GO" id="GO:0016705">
    <property type="term" value="F:oxidoreductase activity, acting on paired donors, with incorporation or reduction of molecular oxygen"/>
    <property type="evidence" value="ECO:0007669"/>
    <property type="project" value="InterPro"/>
</dbReference>
<dbReference type="RefSeq" id="WP_132429916.1">
    <property type="nucleotide sequence ID" value="NZ_SMFZ01000002.1"/>
</dbReference>
<dbReference type="GO" id="GO:0005506">
    <property type="term" value="F:iron ion binding"/>
    <property type="evidence" value="ECO:0007669"/>
    <property type="project" value="InterPro"/>
</dbReference>
<accession>A0A4R1HHB6</accession>
<dbReference type="OrthoDB" id="502624at2"/>
<dbReference type="EMBL" id="SMFZ01000002">
    <property type="protein sequence ID" value="TCK21128.1"/>
    <property type="molecule type" value="Genomic_DNA"/>
</dbReference>
<dbReference type="InterPro" id="IPR002397">
    <property type="entry name" value="Cyt_P450_B"/>
</dbReference>
<comment type="caution">
    <text evidence="3">The sequence shown here is derived from an EMBL/GenBank/DDBJ whole genome shotgun (WGS) entry which is preliminary data.</text>
</comment>
<dbReference type="PRINTS" id="PR00359">
    <property type="entry name" value="BP450"/>
</dbReference>
<dbReference type="SUPFAM" id="SSF48264">
    <property type="entry name" value="Cytochrome P450"/>
    <property type="match status" value="1"/>
</dbReference>
<dbReference type="GO" id="GO:0020037">
    <property type="term" value="F:heme binding"/>
    <property type="evidence" value="ECO:0007669"/>
    <property type="project" value="InterPro"/>
</dbReference>
<gene>
    <name evidence="3" type="ORF">EV378_5107</name>
</gene>
<dbReference type="Pfam" id="PF00067">
    <property type="entry name" value="p450"/>
    <property type="match status" value="1"/>
</dbReference>
<evidence type="ECO:0000256" key="2">
    <source>
        <dbReference type="RuleBase" id="RU000461"/>
    </source>
</evidence>
<sequence length="400" mass="43698">MPATLDLTDSGFLTGDRHDEYRALRDGGAVLVVGEPDAPTRLITRYDDVQAVLRDTSGRMQEAGQDAPPWMEHGPALRRLRANMVQTDRPVHTRLRGVVAPLFTGRRVETLREAAATEVTAELDALTSSGGSFDAVTQLAARVPRGVLRLLIGMPDDDWEPILAAQTDFLMIFSPFPLDDARRDRLDEVAQFYFDYFDGLLGRAAEPTELVRRLLDAEQAGELSRDEVLSLLHTVLDAGFETTRTSISNAVELFATVPGLHDRVRADPSLVEGTAEETLRLRAPVQLIPRILTEDRVVSDGTTVPAGAHTLCVLGSANLDERTFDDPGSADPRRANASKHLSFGGGLHHCLGAPLARIQLQETVAGLARRFCRIEPDGPSERYPSLMFPALSTLPVRAQA</sequence>
<dbReference type="InterPro" id="IPR036396">
    <property type="entry name" value="Cyt_P450_sf"/>
</dbReference>
<dbReference type="Gene3D" id="1.10.630.10">
    <property type="entry name" value="Cytochrome P450"/>
    <property type="match status" value="1"/>
</dbReference>